<dbReference type="GO" id="GO:0000462">
    <property type="term" value="P:maturation of SSU-rRNA from tricistronic rRNA transcript (SSU-rRNA, 5.8S rRNA, LSU-rRNA)"/>
    <property type="evidence" value="ECO:0007669"/>
    <property type="project" value="TreeGrafter"/>
</dbReference>
<dbReference type="InterPro" id="IPR040315">
    <property type="entry name" value="WDR46/Utp7"/>
</dbReference>
<evidence type="ECO:0000313" key="1">
    <source>
        <dbReference type="EMBL" id="KAE9457519.1"/>
    </source>
</evidence>
<gene>
    <name evidence="1" type="ORF">C3L33_10579</name>
</gene>
<reference evidence="1 2" key="1">
    <citation type="journal article" date="2019" name="Genome Biol. Evol.">
        <title>The Rhododendron genome and chromosomal organization provide insight into shared whole-genome duplications across the heath family (Ericaceae).</title>
        <authorList>
            <person name="Soza V.L."/>
            <person name="Lindsley D."/>
            <person name="Waalkes A."/>
            <person name="Ramage E."/>
            <person name="Patwardhan R.P."/>
            <person name="Burton J.N."/>
            <person name="Adey A."/>
            <person name="Kumar A."/>
            <person name="Qiu R."/>
            <person name="Shendure J."/>
            <person name="Hall B."/>
        </authorList>
    </citation>
    <scope>NUCLEOTIDE SEQUENCE [LARGE SCALE GENOMIC DNA]</scope>
    <source>
        <strain evidence="1">RSF 1966-606</strain>
    </source>
</reference>
<dbReference type="Proteomes" id="UP000428333">
    <property type="component" value="Linkage Group LG06"/>
</dbReference>
<accession>A0A6A4LQ36</accession>
<proteinExistence type="predicted"/>
<keyword evidence="2" id="KW-1185">Reference proteome</keyword>
<dbReference type="AlphaFoldDB" id="A0A6A4LQ36"/>
<feature type="non-terminal residue" evidence="1">
    <location>
        <position position="1"/>
    </location>
</feature>
<dbReference type="PANTHER" id="PTHR14085">
    <property type="entry name" value="WD-REPEAT PROTEIN BING4"/>
    <property type="match status" value="1"/>
</dbReference>
<dbReference type="PANTHER" id="PTHR14085:SF3">
    <property type="entry name" value="WD REPEAT-CONTAINING PROTEIN 46"/>
    <property type="match status" value="1"/>
</dbReference>
<dbReference type="GO" id="GO:0032040">
    <property type="term" value="C:small-subunit processome"/>
    <property type="evidence" value="ECO:0007669"/>
    <property type="project" value="TreeGrafter"/>
</dbReference>
<dbReference type="GO" id="GO:0030686">
    <property type="term" value="C:90S preribosome"/>
    <property type="evidence" value="ECO:0007669"/>
    <property type="project" value="TreeGrafter"/>
</dbReference>
<protein>
    <submittedName>
        <fullName evidence="1">Uncharacterized protein</fullName>
    </submittedName>
</protein>
<dbReference type="EMBL" id="QEFC01001488">
    <property type="protein sequence ID" value="KAE9457519.1"/>
    <property type="molecule type" value="Genomic_DNA"/>
</dbReference>
<dbReference type="OrthoDB" id="10251154at2759"/>
<sequence length="97" mass="10915">MPFMTSVEGCGFISSYYNSYSKTSHLFMAVVNIIYRGRQYCIGIDLGPYTLDFTSSGRYMAVAGQKGHLAIVDMMNMALIKELQVYHCLKLSLACMF</sequence>
<evidence type="ECO:0000313" key="2">
    <source>
        <dbReference type="Proteomes" id="UP000428333"/>
    </source>
</evidence>
<name>A0A6A4LQ36_9ERIC</name>
<organism evidence="1 2">
    <name type="scientific">Rhododendron williamsianum</name>
    <dbReference type="NCBI Taxonomy" id="262921"/>
    <lineage>
        <taxon>Eukaryota</taxon>
        <taxon>Viridiplantae</taxon>
        <taxon>Streptophyta</taxon>
        <taxon>Embryophyta</taxon>
        <taxon>Tracheophyta</taxon>
        <taxon>Spermatophyta</taxon>
        <taxon>Magnoliopsida</taxon>
        <taxon>eudicotyledons</taxon>
        <taxon>Gunneridae</taxon>
        <taxon>Pentapetalae</taxon>
        <taxon>asterids</taxon>
        <taxon>Ericales</taxon>
        <taxon>Ericaceae</taxon>
        <taxon>Ericoideae</taxon>
        <taxon>Rhodoreae</taxon>
        <taxon>Rhododendron</taxon>
    </lineage>
</organism>
<comment type="caution">
    <text evidence="1">The sequence shown here is derived from an EMBL/GenBank/DDBJ whole genome shotgun (WGS) entry which is preliminary data.</text>
</comment>